<organism evidence="2 3">
    <name type="scientific">Desulfuromonas acetoxidans (strain DSM 684 / 11070)</name>
    <dbReference type="NCBI Taxonomy" id="281689"/>
    <lineage>
        <taxon>Bacteria</taxon>
        <taxon>Pseudomonadati</taxon>
        <taxon>Thermodesulfobacteriota</taxon>
        <taxon>Desulfuromonadia</taxon>
        <taxon>Desulfuromonadales</taxon>
        <taxon>Desulfuromonadaceae</taxon>
        <taxon>Desulfuromonas</taxon>
    </lineage>
</organism>
<dbReference type="RefSeq" id="WP_005999846.1">
    <property type="nucleotide sequence ID" value="NZ_AAEW02000007.1"/>
</dbReference>
<comment type="caution">
    <text evidence="2">The sequence shown here is derived from an EMBL/GenBank/DDBJ whole genome shotgun (WGS) entry which is preliminary data.</text>
</comment>
<protein>
    <recommendedName>
        <fullName evidence="4">DUF3617 family protein</fullName>
    </recommendedName>
</protein>
<dbReference type="EMBL" id="AAEW02000007">
    <property type="protein sequence ID" value="EAT15993.1"/>
    <property type="molecule type" value="Genomic_DNA"/>
</dbReference>
<name>Q1K0E8_DESA6</name>
<dbReference type="AlphaFoldDB" id="Q1K0E8"/>
<reference evidence="2" key="2">
    <citation type="submission" date="2006-05" db="EMBL/GenBank/DDBJ databases">
        <title>Sequencing of the draft genome and assembly of Desulfuromonas acetoxidans DSM 684.</title>
        <authorList>
            <consortium name="US DOE Joint Genome Institute (JGI-PGF)"/>
            <person name="Copeland A."/>
            <person name="Lucas S."/>
            <person name="Lapidus A."/>
            <person name="Barry K."/>
            <person name="Detter J.C."/>
            <person name="Glavina del Rio T."/>
            <person name="Hammon N."/>
            <person name="Israni S."/>
            <person name="Dalin E."/>
            <person name="Tice H."/>
            <person name="Bruce D."/>
            <person name="Pitluck S."/>
            <person name="Richardson P."/>
        </authorList>
    </citation>
    <scope>NUCLEOTIDE SEQUENCE [LARGE SCALE GENOMIC DNA]</scope>
    <source>
        <strain evidence="2">DSM 684</strain>
    </source>
</reference>
<dbReference type="InterPro" id="IPR022061">
    <property type="entry name" value="DUF3617"/>
</dbReference>
<evidence type="ECO:0000313" key="3">
    <source>
        <dbReference type="Proteomes" id="UP000005695"/>
    </source>
</evidence>
<reference evidence="2" key="1">
    <citation type="submission" date="2006-05" db="EMBL/GenBank/DDBJ databases">
        <title>Annotation of the draft genome assembly of Desulfuromonas acetoxidans DSM 684.</title>
        <authorList>
            <consortium name="US DOE Joint Genome Institute (JGI-ORNL)"/>
            <person name="Larimer F."/>
            <person name="Land M."/>
            <person name="Hauser L."/>
        </authorList>
    </citation>
    <scope>NUCLEOTIDE SEQUENCE [LARGE SCALE GENOMIC DNA]</scope>
    <source>
        <strain evidence="2">DSM 684</strain>
    </source>
</reference>
<keyword evidence="1" id="KW-0732">Signal</keyword>
<dbReference type="OrthoDB" id="9180646at2"/>
<proteinExistence type="predicted"/>
<evidence type="ECO:0000313" key="2">
    <source>
        <dbReference type="EMBL" id="EAT15993.1"/>
    </source>
</evidence>
<evidence type="ECO:0008006" key="4">
    <source>
        <dbReference type="Google" id="ProtNLM"/>
    </source>
</evidence>
<dbReference type="Proteomes" id="UP000005695">
    <property type="component" value="Unassembled WGS sequence"/>
</dbReference>
<accession>Q1K0E8</accession>
<gene>
    <name evidence="2" type="ORF">Dace_2293</name>
</gene>
<evidence type="ECO:0000256" key="1">
    <source>
        <dbReference type="SAM" id="SignalP"/>
    </source>
</evidence>
<keyword evidence="3" id="KW-1185">Reference proteome</keyword>
<dbReference type="PROSITE" id="PS51257">
    <property type="entry name" value="PROKAR_LIPOPROTEIN"/>
    <property type="match status" value="1"/>
</dbReference>
<feature type="chain" id="PRO_5004192696" description="DUF3617 family protein" evidence="1">
    <location>
        <begin position="21"/>
        <end position="144"/>
    </location>
</feature>
<dbReference type="Pfam" id="PF12276">
    <property type="entry name" value="DUF3617"/>
    <property type="match status" value="1"/>
</dbReference>
<feature type="signal peptide" evidence="1">
    <location>
        <begin position="1"/>
        <end position="20"/>
    </location>
</feature>
<sequence>MVKKSFVLLGCAFTALLFTACSSSSDSSNVNLQEGRWQITTEVKMANLPFAMPPTSYTTCLTQDDLVPEQGIQQDNNACEITSQNVKGNTVSWTITCQSDQGATVSNGSITYAGDTFNGKITTEIPGAGTTEQVLSGKRIGDCP</sequence>